<protein>
    <recommendedName>
        <fullName evidence="2">NADH:ubiquinone reductase (non-electrogenic)</fullName>
        <ecNumber evidence="2">1.6.5.9</ecNumber>
    </recommendedName>
</protein>
<evidence type="ECO:0000256" key="1">
    <source>
        <dbReference type="ARBA" id="ARBA00005272"/>
    </source>
</evidence>
<dbReference type="PRINTS" id="PR00411">
    <property type="entry name" value="PNDRDTASEI"/>
</dbReference>
<dbReference type="InterPro" id="IPR045024">
    <property type="entry name" value="NDH-2"/>
</dbReference>
<gene>
    <name evidence="11" type="ORF">ACFOD4_04425</name>
</gene>
<evidence type="ECO:0000256" key="3">
    <source>
        <dbReference type="ARBA" id="ARBA00022630"/>
    </source>
</evidence>
<evidence type="ECO:0000313" key="12">
    <source>
        <dbReference type="Proteomes" id="UP001595593"/>
    </source>
</evidence>
<dbReference type="RefSeq" id="WP_379594708.1">
    <property type="nucleotide sequence ID" value="NZ_JBHRTN010000004.1"/>
</dbReference>
<dbReference type="InterPro" id="IPR054585">
    <property type="entry name" value="NDH2-like_C"/>
</dbReference>
<keyword evidence="3" id="KW-0285">Flavoprotein</keyword>
<dbReference type="GO" id="GO:0016491">
    <property type="term" value="F:oxidoreductase activity"/>
    <property type="evidence" value="ECO:0007669"/>
    <property type="project" value="UniProtKB-KW"/>
</dbReference>
<evidence type="ECO:0000313" key="11">
    <source>
        <dbReference type="EMBL" id="MFC3124298.1"/>
    </source>
</evidence>
<evidence type="ECO:0000256" key="2">
    <source>
        <dbReference type="ARBA" id="ARBA00012637"/>
    </source>
</evidence>
<sequence length="419" mass="45654">MAHRVVVVGAGFAGLHVVLGLKGAGCEIVLIDQRNHHLFQPLLYQVATTLLATSDVAWPIRRILSGRQDVTTLLAKVVEVDRPGRAVVLEDGRRVPFDTLVVASGARHAYFGNDQWEADAPGLKTLEDATTIRRRLLLAFERAEMAEDEAERRAQLTFVLIGAGPTGVELAGIIAELARHVLPGEFRRIDTRQSRILLVEAGDRVLAAFRPELSEYAERALGERGVEVMKGRPVTEVTSAGVKIGDEVVPARTVIWGAGVQASPARDWLEAEGDKAGRVLVEPDLTLPGDPSVFVLGDTAHVESEGRMVPGIAPAAKQQGRHAARVIRARLAGKPAPGPFRYRHMGNQATIGRNAAVIELGRYSLTGRLAWWAWGIAHIYFLVSTRSRLMVATSWLWSFASGQNSARLITQKETLRPKA</sequence>
<keyword evidence="7" id="KW-0520">NAD</keyword>
<dbReference type="InterPro" id="IPR023753">
    <property type="entry name" value="FAD/NAD-binding_dom"/>
</dbReference>
<evidence type="ECO:0000256" key="4">
    <source>
        <dbReference type="ARBA" id="ARBA00022827"/>
    </source>
</evidence>
<dbReference type="SUPFAM" id="SSF51905">
    <property type="entry name" value="FAD/NAD(P)-binding domain"/>
    <property type="match status" value="1"/>
</dbReference>
<keyword evidence="4" id="KW-0274">FAD</keyword>
<dbReference type="EMBL" id="JBHRTN010000004">
    <property type="protein sequence ID" value="MFC3124298.1"/>
    <property type="molecule type" value="Genomic_DNA"/>
</dbReference>
<feature type="domain" description="FAD/NAD(P)-binding" evidence="9">
    <location>
        <begin position="4"/>
        <end position="320"/>
    </location>
</feature>
<dbReference type="Gene3D" id="3.50.50.100">
    <property type="match status" value="1"/>
</dbReference>
<name>A0ABV7FYD2_9PROT</name>
<dbReference type="EC" id="1.6.5.9" evidence="2"/>
<comment type="similarity">
    <text evidence="1">Belongs to the NADH dehydrogenase family.</text>
</comment>
<evidence type="ECO:0000259" key="10">
    <source>
        <dbReference type="Pfam" id="PF22366"/>
    </source>
</evidence>
<keyword evidence="5" id="KW-0809">Transit peptide</keyword>
<dbReference type="InterPro" id="IPR036188">
    <property type="entry name" value="FAD/NAD-bd_sf"/>
</dbReference>
<dbReference type="PANTHER" id="PTHR43706">
    <property type="entry name" value="NADH DEHYDROGENASE"/>
    <property type="match status" value="1"/>
</dbReference>
<evidence type="ECO:0000256" key="5">
    <source>
        <dbReference type="ARBA" id="ARBA00022946"/>
    </source>
</evidence>
<dbReference type="Pfam" id="PF07992">
    <property type="entry name" value="Pyr_redox_2"/>
    <property type="match status" value="1"/>
</dbReference>
<evidence type="ECO:0000259" key="9">
    <source>
        <dbReference type="Pfam" id="PF07992"/>
    </source>
</evidence>
<organism evidence="11 12">
    <name type="scientific">Teichococcus globiformis</name>
    <dbReference type="NCBI Taxonomy" id="2307229"/>
    <lineage>
        <taxon>Bacteria</taxon>
        <taxon>Pseudomonadati</taxon>
        <taxon>Pseudomonadota</taxon>
        <taxon>Alphaproteobacteria</taxon>
        <taxon>Acetobacterales</taxon>
        <taxon>Roseomonadaceae</taxon>
        <taxon>Roseomonas</taxon>
    </lineage>
</organism>
<evidence type="ECO:0000256" key="7">
    <source>
        <dbReference type="ARBA" id="ARBA00023027"/>
    </source>
</evidence>
<reference evidence="12" key="1">
    <citation type="journal article" date="2019" name="Int. J. Syst. Evol. Microbiol.">
        <title>The Global Catalogue of Microorganisms (GCM) 10K type strain sequencing project: providing services to taxonomists for standard genome sequencing and annotation.</title>
        <authorList>
            <consortium name="The Broad Institute Genomics Platform"/>
            <consortium name="The Broad Institute Genome Sequencing Center for Infectious Disease"/>
            <person name="Wu L."/>
            <person name="Ma J."/>
        </authorList>
    </citation>
    <scope>NUCLEOTIDE SEQUENCE [LARGE SCALE GENOMIC DNA]</scope>
    <source>
        <strain evidence="12">KCTC 52094</strain>
    </source>
</reference>
<feature type="domain" description="External alternative NADH-ubiquinone oxidoreductase-like C-terminal" evidence="10">
    <location>
        <begin position="344"/>
        <end position="399"/>
    </location>
</feature>
<comment type="caution">
    <text evidence="11">The sequence shown here is derived from an EMBL/GenBank/DDBJ whole genome shotgun (WGS) entry which is preliminary data.</text>
</comment>
<accession>A0ABV7FYD2</accession>
<dbReference type="PRINTS" id="PR00368">
    <property type="entry name" value="FADPNR"/>
</dbReference>
<dbReference type="PANTHER" id="PTHR43706:SF47">
    <property type="entry name" value="EXTERNAL NADH-UBIQUINONE OXIDOREDUCTASE 1, MITOCHONDRIAL-RELATED"/>
    <property type="match status" value="1"/>
</dbReference>
<dbReference type="Proteomes" id="UP001595593">
    <property type="component" value="Unassembled WGS sequence"/>
</dbReference>
<dbReference type="Pfam" id="PF22366">
    <property type="entry name" value="NDH2_C"/>
    <property type="match status" value="1"/>
</dbReference>
<proteinExistence type="inferred from homology"/>
<keyword evidence="6 11" id="KW-0560">Oxidoreductase</keyword>
<comment type="catalytic activity">
    <reaction evidence="8">
        <text>a quinone + NADH + H(+) = a quinol + NAD(+)</text>
        <dbReference type="Rhea" id="RHEA:46160"/>
        <dbReference type="ChEBI" id="CHEBI:15378"/>
        <dbReference type="ChEBI" id="CHEBI:24646"/>
        <dbReference type="ChEBI" id="CHEBI:57540"/>
        <dbReference type="ChEBI" id="CHEBI:57945"/>
        <dbReference type="ChEBI" id="CHEBI:132124"/>
        <dbReference type="EC" id="1.6.5.9"/>
    </reaction>
</comment>
<evidence type="ECO:0000256" key="6">
    <source>
        <dbReference type="ARBA" id="ARBA00023002"/>
    </source>
</evidence>
<evidence type="ECO:0000256" key="8">
    <source>
        <dbReference type="ARBA" id="ARBA00047599"/>
    </source>
</evidence>
<keyword evidence="12" id="KW-1185">Reference proteome</keyword>